<reference evidence="9" key="10">
    <citation type="submission" date="2020-06" db="EMBL/GenBank/DDBJ databases">
        <authorList>
            <person name="Ramsay J.P."/>
            <person name="Colombi E."/>
            <person name="Mowlaboccus S."/>
        </authorList>
    </citation>
    <scope>NUCLEOTIDE SEQUENCE</scope>
    <source>
        <strain evidence="9">EC2</strain>
    </source>
</reference>
<protein>
    <submittedName>
        <fullName evidence="3">HK97 gp10 family phage protein</fullName>
    </submittedName>
</protein>
<dbReference type="Proteomes" id="UP000234238">
    <property type="component" value="Chromosome"/>
</dbReference>
<evidence type="ECO:0000313" key="19">
    <source>
        <dbReference type="Proteomes" id="UP000528504"/>
    </source>
</evidence>
<reference evidence="14 15" key="3">
    <citation type="submission" date="2018-06" db="EMBL/GenBank/DDBJ databases">
        <authorList>
            <consortium name="Pathogen Informatics"/>
            <person name="Doyle S."/>
        </authorList>
    </citation>
    <scope>NUCLEOTIDE SEQUENCE [LARGE SCALE GENOMIC DNA]</scope>
    <source>
        <strain evidence="10 15">NCTC11112</strain>
        <strain evidence="11 14">NCTC9077</strain>
    </source>
</reference>
<dbReference type="Proteomes" id="UP000509796">
    <property type="component" value="Chromosome"/>
</dbReference>
<dbReference type="RefSeq" id="WP_001029819.1">
    <property type="nucleotide sequence ID" value="NZ_AP022105.1"/>
</dbReference>
<reference evidence="8 16" key="7">
    <citation type="submission" date="2019-08" db="EMBL/GenBank/DDBJ databases">
        <authorList>
            <person name="Chen F.-J."/>
            <person name="Wu H.-C."/>
            <person name="Liao Y.-C."/>
            <person name="Kuo S.-C."/>
        </authorList>
    </citation>
    <scope>NUCLEOTIDE SEQUENCE [LARGE SCALE GENOMIC DNA]</scope>
    <source>
        <strain evidence="8 16">NCYU-26-73</strain>
    </source>
</reference>
<evidence type="ECO:0000313" key="10">
    <source>
        <dbReference type="EMBL" id="STG54468.1"/>
    </source>
</evidence>
<evidence type="ECO:0000313" key="3">
    <source>
        <dbReference type="EMBL" id="EFB2191259.1"/>
    </source>
</evidence>
<dbReference type="Proteomes" id="UP000254817">
    <property type="component" value="Unassembled WGS sequence"/>
</dbReference>
<evidence type="ECO:0000313" key="17">
    <source>
        <dbReference type="Proteomes" id="UP000509796"/>
    </source>
</evidence>
<evidence type="ECO:0000313" key="8">
    <source>
        <dbReference type="EMBL" id="QED73794.1"/>
    </source>
</evidence>
<dbReference type="EMBL" id="AASDFP010000004">
    <property type="protein sequence ID" value="EFB2191259.1"/>
    <property type="molecule type" value="Genomic_DNA"/>
</dbReference>
<dbReference type="AlphaFoldDB" id="A0A0C2A2C0"/>
<dbReference type="EMBL" id="AATJQG010000009">
    <property type="protein sequence ID" value="EFM0516509.1"/>
    <property type="molecule type" value="Genomic_DNA"/>
</dbReference>
<sequence>MAKAWDIEPSIFAGMIEEDVGLKIRYIAMQILTAIDIAAPVDTGRFRNNNLVSLQHPDFGISDNVDPNGTIAVQRGIGVISKAANYGVIYIQNNLPYAEALENGHSQQAPTGVYANAFHGVLQAYK</sequence>
<dbReference type="Proteomes" id="UP000321299">
    <property type="component" value="Chromosome"/>
</dbReference>
<dbReference type="EMBL" id="UGCU01000001">
    <property type="protein sequence ID" value="STJ11610.1"/>
    <property type="molecule type" value="Genomic_DNA"/>
</dbReference>
<proteinExistence type="predicted"/>
<evidence type="ECO:0000313" key="1">
    <source>
        <dbReference type="EMBL" id="AUK01444.1"/>
    </source>
</evidence>
<evidence type="ECO:0000313" key="15">
    <source>
        <dbReference type="Proteomes" id="UP000254817"/>
    </source>
</evidence>
<reference evidence="4 19" key="4">
    <citation type="submission" date="2018-08" db="EMBL/GenBank/DDBJ databases">
        <authorList>
            <consortium name="GenomeTrakr network: Whole genome sequencing for foodborne pathogen traceback"/>
        </authorList>
    </citation>
    <scope>NUCLEOTIDE SEQUENCE [LARGE SCALE GENOMIC DNA]</scope>
    <source>
        <strain evidence="4 19">AZ-TG60901</strain>
    </source>
</reference>
<dbReference type="EMBL" id="CP058571">
    <property type="protein sequence ID" value="QLG57475.1"/>
    <property type="molecule type" value="Genomic_DNA"/>
</dbReference>
<gene>
    <name evidence="7" type="ORF">CCS08_27060</name>
    <name evidence="4" type="ORF">CF22_002513</name>
    <name evidence="1" type="ORF">CR538_14075</name>
    <name evidence="2" type="ORF">FGAF848_17420</name>
    <name evidence="3" type="ORF">FIJ20_03300</name>
    <name evidence="8" type="ORF">FTV93_06745</name>
    <name evidence="9" type="ORF">HX136_11690</name>
    <name evidence="6" type="ORF">JNA68_25190</name>
    <name evidence="10" type="ORF">NCTC11112_05050</name>
    <name evidence="11" type="ORF">NCTC9077_03329</name>
    <name evidence="5" type="ORF">P6223_005078</name>
</gene>
<reference evidence="17" key="9">
    <citation type="submission" date="2020-06" db="EMBL/GenBank/DDBJ databases">
        <title>Identification and Characterisation of Fosfomycin Resistance in Escherichia coli Urinary Tract Infection Isolates from Australia.</title>
        <authorList>
            <person name="Mowlaboccus S."/>
            <person name="Daley D."/>
            <person name="Pang S."/>
            <person name="Gottlieb T."/>
            <person name="Nimmo G.R."/>
            <person name="George N."/>
            <person name="Korman T.M."/>
            <person name="Strietberg R."/>
            <person name="Robson J."/>
            <person name="Peachey G."/>
            <person name="Collignon P."/>
            <person name="Bradbury S."/>
            <person name="Colombi E."/>
            <person name="Ramsay J.P."/>
            <person name="Rogers B.A."/>
            <person name="Coombs G.W."/>
        </authorList>
    </citation>
    <scope>NUCLEOTIDE SEQUENCE [LARGE SCALE GENOMIC DNA]</scope>
    <source>
        <strain evidence="17">EC2</strain>
    </source>
</reference>
<reference evidence="3 18" key="5">
    <citation type="submission" date="2019-06" db="EMBL/GenBank/DDBJ databases">
        <authorList>
            <consortium name="NARMS: The National Antimicrobial Resistance Monitoring System"/>
        </authorList>
    </citation>
    <scope>NUCLEOTIDE SEQUENCE [LARGE SCALE GENOMIC DNA]</scope>
    <source>
        <strain evidence="3 18">FSIS11921886</strain>
    </source>
</reference>
<evidence type="ECO:0000313" key="4">
    <source>
        <dbReference type="EMBL" id="EFM0516509.1"/>
    </source>
</evidence>
<dbReference type="EMBL" id="NHTF01000080">
    <property type="protein sequence ID" value="OWW50288.1"/>
    <property type="molecule type" value="Genomic_DNA"/>
</dbReference>
<evidence type="ECO:0000313" key="9">
    <source>
        <dbReference type="EMBL" id="QLG57475.1"/>
    </source>
</evidence>
<dbReference type="EMBL" id="JAETYU010000049">
    <property type="protein sequence ID" value="MBL6206453.1"/>
    <property type="molecule type" value="Genomic_DNA"/>
</dbReference>
<dbReference type="Proteomes" id="UP000519859">
    <property type="component" value="Unassembled WGS sequence"/>
</dbReference>
<evidence type="ECO:0000313" key="11">
    <source>
        <dbReference type="EMBL" id="STJ11610.1"/>
    </source>
</evidence>
<evidence type="ECO:0000313" key="13">
    <source>
        <dbReference type="Proteomes" id="UP000234238"/>
    </source>
</evidence>
<name>A0A0C2A2C0_ECOLX</name>
<evidence type="ECO:0000313" key="7">
    <source>
        <dbReference type="EMBL" id="OWW50288.1"/>
    </source>
</evidence>
<evidence type="ECO:0000313" key="5">
    <source>
        <dbReference type="EMBL" id="EMM0028398.1"/>
    </source>
</evidence>
<reference evidence="7 12" key="1">
    <citation type="submission" date="2017-05" db="EMBL/GenBank/DDBJ databases">
        <title>Sequencing of Escherichia coli that cause persistent and transient Mastitis.</title>
        <authorList>
            <person name="Thacker T.C."/>
            <person name="Lippolis J.D."/>
            <person name="Brunelle B.W."/>
            <person name="Casey T.A."/>
            <person name="Reinhardt T.A."/>
            <person name="Sacco R.E."/>
            <person name="Holman D.B."/>
        </authorList>
    </citation>
    <scope>NUCLEOTIDE SEQUENCE [LARGE SCALE GENOMIC DNA]</scope>
    <source>
        <strain evidence="7 12">ECA-B</strain>
    </source>
</reference>
<dbReference type="Proteomes" id="UP000528504">
    <property type="component" value="Unassembled WGS sequence"/>
</dbReference>
<evidence type="ECO:0000313" key="16">
    <source>
        <dbReference type="Proteomes" id="UP000321299"/>
    </source>
</evidence>
<dbReference type="EMBL" id="CAUZHL010000002">
    <property type="protein sequence ID" value="CAK1209507.1"/>
    <property type="molecule type" value="Genomic_DNA"/>
</dbReference>
<evidence type="ECO:0000313" key="18">
    <source>
        <dbReference type="Proteomes" id="UP000519859"/>
    </source>
</evidence>
<reference evidence="6" key="11">
    <citation type="submission" date="2021-01" db="EMBL/GenBank/DDBJ databases">
        <title>Genomes of Escherichia coli STEC strains from raw meat-based diets for companion animals.</title>
        <authorList>
            <person name="Stevens M.J.A."/>
            <person name="Stephan R."/>
        </authorList>
    </citation>
    <scope>NUCLEOTIDE SEQUENCE</scope>
    <source>
        <strain evidence="6">ATC7-7</strain>
    </source>
</reference>
<evidence type="ECO:0000313" key="6">
    <source>
        <dbReference type="EMBL" id="MBL6206453.1"/>
    </source>
</evidence>
<evidence type="ECO:0000313" key="14">
    <source>
        <dbReference type="Proteomes" id="UP000254495"/>
    </source>
</evidence>
<reference evidence="9" key="8">
    <citation type="journal article" date="2020" name="Int. J. Antimicrob. Agents">
        <title>Identification and characterisation of fosfomycin resistance in Escherichia coli urinary tract infection isolates from Australia.</title>
        <authorList>
            <person name="Mowlaboccus S."/>
            <person name="Daley D."/>
            <person name="Pang S."/>
            <person name="Gottlieb T."/>
            <person name="Merlino J."/>
            <person name="Nimmo G.R."/>
            <person name="George N."/>
            <person name="Korman T.M."/>
            <person name="Streitberg R."/>
            <person name="Robson J."/>
            <person name="Peachey G."/>
            <person name="Collignon P."/>
            <person name="Bradbury S."/>
            <person name="Colombi E."/>
            <person name="Ramsay J.P."/>
            <person name="Rogers B.A."/>
            <person name="Coombs G.W."/>
        </authorList>
    </citation>
    <scope>NUCLEOTIDE SEQUENCE</scope>
    <source>
        <strain evidence="9">EC2</strain>
    </source>
</reference>
<dbReference type="EMBL" id="CP042615">
    <property type="protein sequence ID" value="QED73794.1"/>
    <property type="molecule type" value="Genomic_DNA"/>
</dbReference>
<dbReference type="EMBL" id="CP024141">
    <property type="protein sequence ID" value="AUK01444.1"/>
    <property type="molecule type" value="Genomic_DNA"/>
</dbReference>
<dbReference type="EMBL" id="UGAW01000001">
    <property type="protein sequence ID" value="STG54468.1"/>
    <property type="molecule type" value="Genomic_DNA"/>
</dbReference>
<dbReference type="Proteomes" id="UP001190091">
    <property type="component" value="Unassembled WGS sequence"/>
</dbReference>
<dbReference type="Proteomes" id="UP000254495">
    <property type="component" value="Unassembled WGS sequence"/>
</dbReference>
<organism evidence="3 18">
    <name type="scientific">Escherichia coli</name>
    <dbReference type="NCBI Taxonomy" id="562"/>
    <lineage>
        <taxon>Bacteria</taxon>
        <taxon>Pseudomonadati</taxon>
        <taxon>Pseudomonadota</taxon>
        <taxon>Gammaproteobacteria</taxon>
        <taxon>Enterobacterales</taxon>
        <taxon>Enterobacteriaceae</taxon>
        <taxon>Escherichia</taxon>
    </lineage>
</organism>
<reference evidence="1 13" key="2">
    <citation type="submission" date="2017-10" db="EMBL/GenBank/DDBJ databases">
        <title>mcr-1 positive E.coli isolates in China.</title>
        <authorList>
            <person name="Li B."/>
            <person name="Wang X."/>
        </authorList>
    </citation>
    <scope>NUCLEOTIDE SEQUENCE [LARGE SCALE GENOMIC DNA]</scope>
    <source>
        <strain evidence="1 13">14EC029</strain>
    </source>
</reference>
<reference evidence="8 16" key="6">
    <citation type="submission" date="2019-08" db="EMBL/GenBank/DDBJ databases">
        <title>Plasmid- and chromosome-located mcr-3 in mcr-1-positive Escherichia coli from diseased swine, Taiwan.</title>
        <authorList>
            <person name="Hsu C.-Y."/>
            <person name="Huang W.-C."/>
            <person name="Lauderdale T.-L."/>
        </authorList>
    </citation>
    <scope>NUCLEOTIDE SEQUENCE [LARGE SCALE GENOMIC DNA]</scope>
    <source>
        <strain evidence="8 16">NCYU-26-73</strain>
    </source>
</reference>
<evidence type="ECO:0000313" key="12">
    <source>
        <dbReference type="Proteomes" id="UP000197270"/>
    </source>
</evidence>
<dbReference type="Proteomes" id="UP000655659">
    <property type="component" value="Unassembled WGS sequence"/>
</dbReference>
<dbReference type="EMBL" id="ABLFQU030000082">
    <property type="protein sequence ID" value="EMM0028398.1"/>
    <property type="molecule type" value="Genomic_DNA"/>
</dbReference>
<reference evidence="2" key="12">
    <citation type="submission" date="2023-10" db="EMBL/GenBank/DDBJ databases">
        <authorList>
            <person name="Leclercq S."/>
        </authorList>
    </citation>
    <scope>NUCLEOTIDE SEQUENCE</scope>
    <source>
        <strain evidence="2">F848</strain>
    </source>
</reference>
<accession>A0A0C2A2C0</accession>
<dbReference type="Proteomes" id="UP000197270">
    <property type="component" value="Unassembled WGS sequence"/>
</dbReference>
<reference evidence="5" key="13">
    <citation type="submission" date="2024-02" db="EMBL/GenBank/DDBJ databases">
        <authorList>
            <consortium name="Clinical and Environmental Microbiology Branch: Whole genome sequencing antimicrobial resistance pathogens in the healthcare setting"/>
        </authorList>
    </citation>
    <scope>NUCLEOTIDE SEQUENCE</scope>
    <source>
        <strain evidence="5">2023CK-00345</strain>
    </source>
</reference>
<evidence type="ECO:0000313" key="2">
    <source>
        <dbReference type="EMBL" id="CAK1209507.1"/>
    </source>
</evidence>